<evidence type="ECO:0000256" key="1">
    <source>
        <dbReference type="SAM" id="MobiDB-lite"/>
    </source>
</evidence>
<organism evidence="2 3">
    <name type="scientific">Stephania japonica</name>
    <dbReference type="NCBI Taxonomy" id="461633"/>
    <lineage>
        <taxon>Eukaryota</taxon>
        <taxon>Viridiplantae</taxon>
        <taxon>Streptophyta</taxon>
        <taxon>Embryophyta</taxon>
        <taxon>Tracheophyta</taxon>
        <taxon>Spermatophyta</taxon>
        <taxon>Magnoliopsida</taxon>
        <taxon>Ranunculales</taxon>
        <taxon>Menispermaceae</taxon>
        <taxon>Menispermoideae</taxon>
        <taxon>Cissampelideae</taxon>
        <taxon>Stephania</taxon>
    </lineage>
</organism>
<keyword evidence="3" id="KW-1185">Reference proteome</keyword>
<dbReference type="Proteomes" id="UP001417504">
    <property type="component" value="Unassembled WGS sequence"/>
</dbReference>
<accession>A0AAP0KLN2</accession>
<name>A0AAP0KLN2_9MAGN</name>
<feature type="region of interest" description="Disordered" evidence="1">
    <location>
        <begin position="39"/>
        <end position="84"/>
    </location>
</feature>
<protein>
    <submittedName>
        <fullName evidence="2">Uncharacterized protein</fullName>
    </submittedName>
</protein>
<dbReference type="EMBL" id="JBBNAE010000001">
    <property type="protein sequence ID" value="KAK9154813.1"/>
    <property type="molecule type" value="Genomic_DNA"/>
</dbReference>
<sequence length="84" mass="9024">MLHEQRIAQLNGGNAFDLTSPSANLVINNGERKSHNVKFGGFNNANRNNGGNRGGNNTKGRRNGGRGGNKVFSQNCYKPGHMAL</sequence>
<reference evidence="2 3" key="1">
    <citation type="submission" date="2024-01" db="EMBL/GenBank/DDBJ databases">
        <title>Genome assemblies of Stephania.</title>
        <authorList>
            <person name="Yang L."/>
        </authorList>
    </citation>
    <scope>NUCLEOTIDE SEQUENCE [LARGE SCALE GENOMIC DNA]</scope>
    <source>
        <strain evidence="2">QJT</strain>
        <tissue evidence="2">Leaf</tissue>
    </source>
</reference>
<feature type="compositionally biased region" description="Low complexity" evidence="1">
    <location>
        <begin position="40"/>
        <end position="58"/>
    </location>
</feature>
<proteinExistence type="predicted"/>
<gene>
    <name evidence="2" type="ORF">Sjap_002293</name>
</gene>
<dbReference type="AlphaFoldDB" id="A0AAP0KLN2"/>
<evidence type="ECO:0000313" key="3">
    <source>
        <dbReference type="Proteomes" id="UP001417504"/>
    </source>
</evidence>
<evidence type="ECO:0000313" key="2">
    <source>
        <dbReference type="EMBL" id="KAK9154813.1"/>
    </source>
</evidence>
<comment type="caution">
    <text evidence="2">The sequence shown here is derived from an EMBL/GenBank/DDBJ whole genome shotgun (WGS) entry which is preliminary data.</text>
</comment>